<dbReference type="KEGG" id="naz:Aazo_0957"/>
<reference evidence="1 2" key="1">
    <citation type="journal article" date="2010" name="PLoS ONE">
        <title>Genome erosion in a nitrogen-fixing vertically transmitted endosymbiotic multicellular cyanobacterium.</title>
        <authorList>
            <person name="Ran L."/>
            <person name="Larsson J."/>
            <person name="Vigil-Stenman T."/>
            <person name="Nylander J.A."/>
            <person name="Ininbergs K."/>
            <person name="Zheng W.W."/>
            <person name="Lapidus A."/>
            <person name="Lowry S."/>
            <person name="Haselkorn R."/>
            <person name="Bergman B."/>
        </authorList>
    </citation>
    <scope>NUCLEOTIDE SEQUENCE [LARGE SCALE GENOMIC DNA]</scope>
    <source>
        <strain evidence="1 2">0708</strain>
    </source>
</reference>
<dbReference type="AlphaFoldDB" id="D7E271"/>
<protein>
    <submittedName>
        <fullName evidence="1">Cytochrome b/b6-like protein</fullName>
    </submittedName>
</protein>
<dbReference type="Proteomes" id="UP000001511">
    <property type="component" value="Chromosome"/>
</dbReference>
<proteinExistence type="predicted"/>
<evidence type="ECO:0000313" key="1">
    <source>
        <dbReference type="EMBL" id="ADI63349.1"/>
    </source>
</evidence>
<organism evidence="1 2">
    <name type="scientific">Nostoc azollae (strain 0708)</name>
    <name type="common">Anabaena azollae (strain 0708)</name>
    <dbReference type="NCBI Taxonomy" id="551115"/>
    <lineage>
        <taxon>Bacteria</taxon>
        <taxon>Bacillati</taxon>
        <taxon>Cyanobacteriota</taxon>
        <taxon>Cyanophyceae</taxon>
        <taxon>Nostocales</taxon>
        <taxon>Nostocaceae</taxon>
        <taxon>Trichormus</taxon>
    </lineage>
</organism>
<accession>D7E271</accession>
<name>D7E271_NOSA0</name>
<evidence type="ECO:0000313" key="2">
    <source>
        <dbReference type="Proteomes" id="UP000001511"/>
    </source>
</evidence>
<sequence length="41" mass="4575">MIAFTAIILAVAHLSALLWQEQEMSQENINFQLPETSVAES</sequence>
<dbReference type="EMBL" id="CP002059">
    <property type="protein sequence ID" value="ADI63349.1"/>
    <property type="molecule type" value="Genomic_DNA"/>
</dbReference>
<gene>
    <name evidence="1" type="ordered locus">Aazo_0957</name>
</gene>
<dbReference type="RefSeq" id="WP_013190367.1">
    <property type="nucleotide sequence ID" value="NC_014248.1"/>
</dbReference>
<dbReference type="HOGENOM" id="CLU_3273550_0_0_3"/>
<keyword evidence="2" id="KW-1185">Reference proteome</keyword>